<reference evidence="2" key="1">
    <citation type="submission" date="2023-08" db="EMBL/GenBank/DDBJ databases">
        <authorList>
            <person name="Alioto T."/>
            <person name="Alioto T."/>
            <person name="Gomez Garrido J."/>
        </authorList>
    </citation>
    <scope>NUCLEOTIDE SEQUENCE</scope>
</reference>
<organism evidence="2 3">
    <name type="scientific">Octopus vulgaris</name>
    <name type="common">Common octopus</name>
    <dbReference type="NCBI Taxonomy" id="6645"/>
    <lineage>
        <taxon>Eukaryota</taxon>
        <taxon>Metazoa</taxon>
        <taxon>Spiralia</taxon>
        <taxon>Lophotrochozoa</taxon>
        <taxon>Mollusca</taxon>
        <taxon>Cephalopoda</taxon>
        <taxon>Coleoidea</taxon>
        <taxon>Octopodiformes</taxon>
        <taxon>Octopoda</taxon>
        <taxon>Incirrata</taxon>
        <taxon>Octopodidae</taxon>
        <taxon>Octopus</taxon>
    </lineage>
</organism>
<keyword evidence="1" id="KW-0732">Signal</keyword>
<dbReference type="Proteomes" id="UP001162480">
    <property type="component" value="Chromosome 7"/>
</dbReference>
<evidence type="ECO:0000313" key="2">
    <source>
        <dbReference type="EMBL" id="CAI9725914.1"/>
    </source>
</evidence>
<feature type="signal peptide" evidence="1">
    <location>
        <begin position="1"/>
        <end position="26"/>
    </location>
</feature>
<protein>
    <submittedName>
        <fullName evidence="2">Uncharacterized protein</fullName>
    </submittedName>
</protein>
<dbReference type="EMBL" id="OX597820">
    <property type="protein sequence ID" value="CAI9725914.1"/>
    <property type="molecule type" value="Genomic_DNA"/>
</dbReference>
<evidence type="ECO:0000313" key="3">
    <source>
        <dbReference type="Proteomes" id="UP001162480"/>
    </source>
</evidence>
<name>A0AA36F692_OCTVU</name>
<accession>A0AA36F692</accession>
<evidence type="ECO:0000256" key="1">
    <source>
        <dbReference type="SAM" id="SignalP"/>
    </source>
</evidence>
<proteinExistence type="predicted"/>
<keyword evidence="3" id="KW-1185">Reference proteome</keyword>
<feature type="chain" id="PRO_5041256161" evidence="1">
    <location>
        <begin position="27"/>
        <end position="159"/>
    </location>
</feature>
<gene>
    <name evidence="2" type="ORF">OCTVUL_1B011491</name>
</gene>
<dbReference type="AlphaFoldDB" id="A0AA36F692"/>
<sequence>MTIIHCGVGISLKHCLLGLLYFPTWSKWKDTTILKFQNQHKTMNYTIQRVKEKSRQRHQGDQEISLSLPGISVYTTNIEIRNLSNFQRGQIAGSEKSGEYLRLNCLTFKVLQDCNIMLEFKSQCKLESVQKESSLANTGAYCDENFEAISEKEKTPRSQ</sequence>